<evidence type="ECO:0008006" key="4">
    <source>
        <dbReference type="Google" id="ProtNLM"/>
    </source>
</evidence>
<comment type="caution">
    <text evidence="2">The sequence shown here is derived from an EMBL/GenBank/DDBJ whole genome shotgun (WGS) entry which is preliminary data.</text>
</comment>
<feature type="compositionally biased region" description="Polar residues" evidence="1">
    <location>
        <begin position="699"/>
        <end position="726"/>
    </location>
</feature>
<dbReference type="GO" id="GO:0005634">
    <property type="term" value="C:nucleus"/>
    <property type="evidence" value="ECO:0007669"/>
    <property type="project" value="InterPro"/>
</dbReference>
<gene>
    <name evidence="2" type="ORF">CDD82_6443</name>
</gene>
<feature type="compositionally biased region" description="Low complexity" evidence="1">
    <location>
        <begin position="680"/>
        <end position="698"/>
    </location>
</feature>
<dbReference type="InterPro" id="IPR018465">
    <property type="entry name" value="Scm3/HJURP"/>
</dbReference>
<reference evidence="2 3" key="1">
    <citation type="submission" date="2017-06" db="EMBL/GenBank/DDBJ databases">
        <title>Ant-infecting Ophiocordyceps genomes reveal a high diversity of potential behavioral manipulation genes and a possible major role for enterotoxins.</title>
        <authorList>
            <person name="De Bekker C."/>
            <person name="Evans H.C."/>
            <person name="Brachmann A."/>
            <person name="Hughes D.P."/>
        </authorList>
    </citation>
    <scope>NUCLEOTIDE SEQUENCE [LARGE SCALE GENOMIC DNA]</scope>
    <source>
        <strain evidence="2 3">1348a</strain>
    </source>
</reference>
<dbReference type="InterPro" id="IPR009072">
    <property type="entry name" value="Histone-fold"/>
</dbReference>
<feature type="compositionally biased region" description="Polar residues" evidence="1">
    <location>
        <begin position="495"/>
        <end position="506"/>
    </location>
</feature>
<evidence type="ECO:0000256" key="1">
    <source>
        <dbReference type="SAM" id="MobiDB-lite"/>
    </source>
</evidence>
<feature type="region of interest" description="Disordered" evidence="1">
    <location>
        <begin position="485"/>
        <end position="611"/>
    </location>
</feature>
<feature type="region of interest" description="Disordered" evidence="1">
    <location>
        <begin position="124"/>
        <end position="171"/>
    </location>
</feature>
<feature type="region of interest" description="Disordered" evidence="1">
    <location>
        <begin position="660"/>
        <end position="726"/>
    </location>
</feature>
<dbReference type="OrthoDB" id="2420608at2759"/>
<proteinExistence type="predicted"/>
<dbReference type="PANTHER" id="PTHR15992:SF5">
    <property type="entry name" value="HOLLIDAY JUNCTION RECOGNITION PROTEIN"/>
    <property type="match status" value="1"/>
</dbReference>
<sequence length="726" mass="79196">MAWTMDPPPCKRRRCDADAADDAADTDADDELSFEPYEILAKRDAGYKLSLERAYADRRFQSTMSHIFEKYGRDFEGIGDEIDMATGDIVVDNGHLANMRNEGDVGVPVDHDPISMDDFLVHDGWELPPANKEPRDDDDDDDEDRILQGRSLNPPSHELVSTAKSPWLRQPQTSPCLSNDLFAGLNHPSFGASPLAFGLSPFAMQPWSSPSLMPPTLHPRQLMSKTPSQLPTHRYDFPVQDGATSIWAPNYRFKDNEPDMQAPVNILASLAAQPVTRLKSAKHLLPMPTAKASDDGDVDEDAIINGTRQVPAQPDSPHEHDDQLASCVPQPSEASLGPSTKKTRPRRSLAHPAVPVSSPSDKTQNDSASLQTQKRSNSSKEDKKDKGNKPAPPENTSSKRPPQRLVVQFPPLDTARRRQFETVHLARDEQESEQGSALPDAELAGADSVETKSTRSKVNGEPQTTILEECPPEAKALAKIDDKMVQTATHEAPRSITTSINSNKPQNARPADCSPSTNGAVKIYSDKGLAARHKRPSSAATATRLSKKPQTAGPEAPPSKATPIKPTTKTPQTTRQEATPSAATSAKNKDRHQAARRATSTHKQKTPLASRHDQAAFVSAAPAQGEKPPKVARNVVWQPAMTDSNHQLSDDEMPILFDTKRCRPSKKQKHNPTPDLGLVETPAPALLSLPLESPPLATRQTASRLKNKAQSLGLSMEPTSTEQMSL</sequence>
<dbReference type="Proteomes" id="UP000224854">
    <property type="component" value="Unassembled WGS sequence"/>
</dbReference>
<dbReference type="AlphaFoldDB" id="A0A2C5YS19"/>
<dbReference type="Pfam" id="PF10384">
    <property type="entry name" value="Scm3"/>
    <property type="match status" value="1"/>
</dbReference>
<feature type="compositionally biased region" description="Polar residues" evidence="1">
    <location>
        <begin position="357"/>
        <end position="376"/>
    </location>
</feature>
<evidence type="ECO:0000313" key="2">
    <source>
        <dbReference type="EMBL" id="PHH71567.1"/>
    </source>
</evidence>
<organism evidence="2 3">
    <name type="scientific">Ophiocordyceps australis</name>
    <dbReference type="NCBI Taxonomy" id="1399860"/>
    <lineage>
        <taxon>Eukaryota</taxon>
        <taxon>Fungi</taxon>
        <taxon>Dikarya</taxon>
        <taxon>Ascomycota</taxon>
        <taxon>Pezizomycotina</taxon>
        <taxon>Sordariomycetes</taxon>
        <taxon>Hypocreomycetidae</taxon>
        <taxon>Hypocreales</taxon>
        <taxon>Ophiocordycipitaceae</taxon>
        <taxon>Ophiocordyceps</taxon>
    </lineage>
</organism>
<feature type="compositionally biased region" description="Basic and acidic residues" evidence="1">
    <location>
        <begin position="414"/>
        <end position="429"/>
    </location>
</feature>
<dbReference type="GO" id="GO:0042393">
    <property type="term" value="F:histone binding"/>
    <property type="evidence" value="ECO:0007669"/>
    <property type="project" value="InterPro"/>
</dbReference>
<evidence type="ECO:0000313" key="3">
    <source>
        <dbReference type="Proteomes" id="UP000224854"/>
    </source>
</evidence>
<feature type="region of interest" description="Disordered" evidence="1">
    <location>
        <begin position="308"/>
        <end position="466"/>
    </location>
</feature>
<feature type="compositionally biased region" description="Low complexity" evidence="1">
    <location>
        <begin position="558"/>
        <end position="574"/>
    </location>
</feature>
<feature type="compositionally biased region" description="Acidic residues" evidence="1">
    <location>
        <begin position="18"/>
        <end position="29"/>
    </location>
</feature>
<name>A0A2C5YS19_9HYPO</name>
<dbReference type="GO" id="GO:0046982">
    <property type="term" value="F:protein heterodimerization activity"/>
    <property type="evidence" value="ECO:0007669"/>
    <property type="project" value="InterPro"/>
</dbReference>
<dbReference type="PANTHER" id="PTHR15992">
    <property type="entry name" value="HOLLIDAY JUNCTION RECOGNITION PROTEIN"/>
    <property type="match status" value="1"/>
</dbReference>
<feature type="compositionally biased region" description="Polar residues" evidence="1">
    <location>
        <begin position="575"/>
        <end position="586"/>
    </location>
</feature>
<dbReference type="EMBL" id="NJEU01000665">
    <property type="protein sequence ID" value="PHH71567.1"/>
    <property type="molecule type" value="Genomic_DNA"/>
</dbReference>
<feature type="region of interest" description="Disordered" evidence="1">
    <location>
        <begin position="1"/>
        <end position="29"/>
    </location>
</feature>
<protein>
    <recommendedName>
        <fullName evidence="4">Myb-like DNA-binding domain protein</fullName>
    </recommendedName>
</protein>
<keyword evidence="3" id="KW-1185">Reference proteome</keyword>
<accession>A0A2C5YS19</accession>
<dbReference type="Gene3D" id="1.10.20.10">
    <property type="entry name" value="Histone, subunit A"/>
    <property type="match status" value="1"/>
</dbReference>
<feature type="compositionally biased region" description="Basic and acidic residues" evidence="1">
    <location>
        <begin position="378"/>
        <end position="388"/>
    </location>
</feature>